<keyword evidence="3" id="KW-0804">Transcription</keyword>
<dbReference type="AlphaFoldDB" id="A0A2I0QYU3"/>
<feature type="transmembrane region" description="Helical" evidence="4">
    <location>
        <begin position="135"/>
        <end position="154"/>
    </location>
</feature>
<evidence type="ECO:0000313" key="7">
    <source>
        <dbReference type="Proteomes" id="UP000236654"/>
    </source>
</evidence>
<gene>
    <name evidence="6" type="ORF">CW751_14710</name>
</gene>
<name>A0A2I0QYU3_9FLAO</name>
<keyword evidence="4" id="KW-0472">Membrane</keyword>
<keyword evidence="1" id="KW-0805">Transcription regulation</keyword>
<dbReference type="PANTHER" id="PTHR44688">
    <property type="entry name" value="DNA-BINDING TRANSCRIPTIONAL ACTIVATOR DEVR_DOSR"/>
    <property type="match status" value="1"/>
</dbReference>
<dbReference type="EMBL" id="PJNI01000026">
    <property type="protein sequence ID" value="PKR79515.1"/>
    <property type="molecule type" value="Genomic_DNA"/>
</dbReference>
<evidence type="ECO:0000259" key="5">
    <source>
        <dbReference type="PROSITE" id="PS50043"/>
    </source>
</evidence>
<keyword evidence="2" id="KW-0238">DNA-binding</keyword>
<protein>
    <recommendedName>
        <fullName evidence="5">HTH luxR-type domain-containing protein</fullName>
    </recommendedName>
</protein>
<keyword evidence="7" id="KW-1185">Reference proteome</keyword>
<dbReference type="GO" id="GO:0003677">
    <property type="term" value="F:DNA binding"/>
    <property type="evidence" value="ECO:0007669"/>
    <property type="project" value="UniProtKB-KW"/>
</dbReference>
<evidence type="ECO:0000256" key="3">
    <source>
        <dbReference type="ARBA" id="ARBA00023163"/>
    </source>
</evidence>
<dbReference type="PRINTS" id="PR00038">
    <property type="entry name" value="HTHLUXR"/>
</dbReference>
<organism evidence="6 7">
    <name type="scientific">Brumimicrobium salinarum</name>
    <dbReference type="NCBI Taxonomy" id="2058658"/>
    <lineage>
        <taxon>Bacteria</taxon>
        <taxon>Pseudomonadati</taxon>
        <taxon>Bacteroidota</taxon>
        <taxon>Flavobacteriia</taxon>
        <taxon>Flavobacteriales</taxon>
        <taxon>Crocinitomicaceae</taxon>
        <taxon>Brumimicrobium</taxon>
    </lineage>
</organism>
<dbReference type="OrthoDB" id="1254222at2"/>
<dbReference type="PROSITE" id="PS50043">
    <property type="entry name" value="HTH_LUXR_2"/>
    <property type="match status" value="1"/>
</dbReference>
<evidence type="ECO:0000256" key="4">
    <source>
        <dbReference type="SAM" id="Phobius"/>
    </source>
</evidence>
<feature type="transmembrane region" description="Helical" evidence="4">
    <location>
        <begin position="40"/>
        <end position="59"/>
    </location>
</feature>
<dbReference type="RefSeq" id="WP_101335786.1">
    <property type="nucleotide sequence ID" value="NZ_PJNI01000026.1"/>
</dbReference>
<evidence type="ECO:0000256" key="2">
    <source>
        <dbReference type="ARBA" id="ARBA00023125"/>
    </source>
</evidence>
<dbReference type="Pfam" id="PF00196">
    <property type="entry name" value="GerE"/>
    <property type="match status" value="1"/>
</dbReference>
<feature type="transmembrane region" description="Helical" evidence="4">
    <location>
        <begin position="193"/>
        <end position="210"/>
    </location>
</feature>
<feature type="transmembrane region" description="Helical" evidence="4">
    <location>
        <begin position="104"/>
        <end position="123"/>
    </location>
</feature>
<feature type="transmembrane region" description="Helical" evidence="4">
    <location>
        <begin position="166"/>
        <end position="187"/>
    </location>
</feature>
<dbReference type="InterPro" id="IPR036388">
    <property type="entry name" value="WH-like_DNA-bd_sf"/>
</dbReference>
<sequence length="317" mass="36589">MFGTNLHLITLLYLTLEIIILFVQVAVCLSRPKDIRRFRFFILISLFILFNVFNGFFPNPSYVIPILIQDIIAYSSGIALATYYFYFLVNELKIKSGKYYNTKFLFSSLVVSFIIGLVFTYLITGEVNFSEEIFIVPPIFIAVYFCIRTLIFIFKSQEDVSSHYKSLTISGYIGVVFMSSMPIVVYFGDIQPVKISLINISFLLTAFSFYKNQLYLSRKEYNALNNIGFYAEEAITIEAPIIKDTHNEVQLTAKETEVCKLILEELTYQEIGEILYITKNTVSKHASNIFKKTNCRSKQEFIDRYAKENGLNLIEIS</sequence>
<accession>A0A2I0QYU3</accession>
<dbReference type="Proteomes" id="UP000236654">
    <property type="component" value="Unassembled WGS sequence"/>
</dbReference>
<comment type="caution">
    <text evidence="6">The sequence shown here is derived from an EMBL/GenBank/DDBJ whole genome shotgun (WGS) entry which is preliminary data.</text>
</comment>
<evidence type="ECO:0000313" key="6">
    <source>
        <dbReference type="EMBL" id="PKR79515.1"/>
    </source>
</evidence>
<dbReference type="Gene3D" id="1.10.10.10">
    <property type="entry name" value="Winged helix-like DNA-binding domain superfamily/Winged helix DNA-binding domain"/>
    <property type="match status" value="1"/>
</dbReference>
<dbReference type="PANTHER" id="PTHR44688:SF16">
    <property type="entry name" value="DNA-BINDING TRANSCRIPTIONAL ACTIVATOR DEVR_DOSR"/>
    <property type="match status" value="1"/>
</dbReference>
<dbReference type="SMART" id="SM00421">
    <property type="entry name" value="HTH_LUXR"/>
    <property type="match status" value="1"/>
</dbReference>
<evidence type="ECO:0000256" key="1">
    <source>
        <dbReference type="ARBA" id="ARBA00023015"/>
    </source>
</evidence>
<dbReference type="InterPro" id="IPR016032">
    <property type="entry name" value="Sig_transdc_resp-reg_C-effctor"/>
</dbReference>
<proteinExistence type="predicted"/>
<dbReference type="InterPro" id="IPR000792">
    <property type="entry name" value="Tscrpt_reg_LuxR_C"/>
</dbReference>
<feature type="domain" description="HTH luxR-type" evidence="5">
    <location>
        <begin position="244"/>
        <end position="310"/>
    </location>
</feature>
<dbReference type="CDD" id="cd06170">
    <property type="entry name" value="LuxR_C_like"/>
    <property type="match status" value="1"/>
</dbReference>
<dbReference type="SUPFAM" id="SSF46894">
    <property type="entry name" value="C-terminal effector domain of the bipartite response regulators"/>
    <property type="match status" value="1"/>
</dbReference>
<keyword evidence="4" id="KW-1133">Transmembrane helix</keyword>
<feature type="transmembrane region" description="Helical" evidence="4">
    <location>
        <begin position="6"/>
        <end position="28"/>
    </location>
</feature>
<reference evidence="6 7" key="1">
    <citation type="submission" date="2017-12" db="EMBL/GenBank/DDBJ databases">
        <title>The draft genome sequence of Brumimicrobium saltpan LHR20.</title>
        <authorList>
            <person name="Do Z.-J."/>
            <person name="Luo H.-R."/>
        </authorList>
    </citation>
    <scope>NUCLEOTIDE SEQUENCE [LARGE SCALE GENOMIC DNA]</scope>
    <source>
        <strain evidence="6 7">LHR20</strain>
    </source>
</reference>
<dbReference type="GO" id="GO:0006355">
    <property type="term" value="P:regulation of DNA-templated transcription"/>
    <property type="evidence" value="ECO:0007669"/>
    <property type="project" value="InterPro"/>
</dbReference>
<feature type="transmembrane region" description="Helical" evidence="4">
    <location>
        <begin position="71"/>
        <end position="92"/>
    </location>
</feature>
<keyword evidence="4" id="KW-0812">Transmembrane</keyword>